<comment type="subcellular location">
    <subcellularLocation>
        <location evidence="4">Cytoplasm</location>
    </subcellularLocation>
</comment>
<keyword evidence="2 4" id="KW-0479">Metal-binding</keyword>
<proteinExistence type="inferred from homology"/>
<gene>
    <name evidence="6" type="ORF">DES38_11011</name>
</gene>
<keyword evidence="3 4" id="KW-0862">Zinc</keyword>
<dbReference type="Pfam" id="PF17283">
    <property type="entry name" value="Zn_ribbon_SprT"/>
    <property type="match status" value="1"/>
</dbReference>
<evidence type="ECO:0000256" key="3">
    <source>
        <dbReference type="ARBA" id="ARBA00022833"/>
    </source>
</evidence>
<dbReference type="Pfam" id="PF10263">
    <property type="entry name" value="SprT-like"/>
    <property type="match status" value="1"/>
</dbReference>
<keyword evidence="1 4" id="KW-0963">Cytoplasm</keyword>
<feature type="active site" evidence="4">
    <location>
        <position position="69"/>
    </location>
</feature>
<dbReference type="InterPro" id="IPR035240">
    <property type="entry name" value="SprT_Zn_ribbon"/>
</dbReference>
<comment type="caution">
    <text evidence="6">The sequence shown here is derived from an EMBL/GenBank/DDBJ whole genome shotgun (WGS) entry which is preliminary data.</text>
</comment>
<dbReference type="NCBIfam" id="NF003339">
    <property type="entry name" value="PRK04351.1"/>
    <property type="match status" value="1"/>
</dbReference>
<feature type="domain" description="SprT-like" evidence="5">
    <location>
        <begin position="5"/>
        <end position="155"/>
    </location>
</feature>
<dbReference type="EMBL" id="QJJR01000010">
    <property type="protein sequence ID" value="PXW89150.1"/>
    <property type="molecule type" value="Genomic_DNA"/>
</dbReference>
<accession>A0A2V3W592</accession>
<evidence type="ECO:0000256" key="2">
    <source>
        <dbReference type="ARBA" id="ARBA00022723"/>
    </source>
</evidence>
<dbReference type="AlphaFoldDB" id="A0A2V3W592"/>
<organism evidence="6 7">
    <name type="scientific">Streptohalobacillus salinus</name>
    <dbReference type="NCBI Taxonomy" id="621096"/>
    <lineage>
        <taxon>Bacteria</taxon>
        <taxon>Bacillati</taxon>
        <taxon>Bacillota</taxon>
        <taxon>Bacilli</taxon>
        <taxon>Bacillales</taxon>
        <taxon>Bacillaceae</taxon>
        <taxon>Streptohalobacillus</taxon>
    </lineage>
</organism>
<evidence type="ECO:0000256" key="4">
    <source>
        <dbReference type="HAMAP-Rule" id="MF_00745"/>
    </source>
</evidence>
<dbReference type="GO" id="GO:0006950">
    <property type="term" value="P:response to stress"/>
    <property type="evidence" value="ECO:0007669"/>
    <property type="project" value="UniProtKB-ARBA"/>
</dbReference>
<dbReference type="Proteomes" id="UP000247922">
    <property type="component" value="Unassembled WGS sequence"/>
</dbReference>
<dbReference type="GO" id="GO:0005737">
    <property type="term" value="C:cytoplasm"/>
    <property type="evidence" value="ECO:0007669"/>
    <property type="project" value="UniProtKB-SubCell"/>
</dbReference>
<comment type="similarity">
    <text evidence="4">Belongs to the SprT family.</text>
</comment>
<evidence type="ECO:0000256" key="1">
    <source>
        <dbReference type="ARBA" id="ARBA00022490"/>
    </source>
</evidence>
<name>A0A2V3W592_9BACI</name>
<reference evidence="6 7" key="1">
    <citation type="submission" date="2018-05" db="EMBL/GenBank/DDBJ databases">
        <title>Genomic Encyclopedia of Type Strains, Phase IV (KMG-IV): sequencing the most valuable type-strain genomes for metagenomic binning, comparative biology and taxonomic classification.</title>
        <authorList>
            <person name="Goeker M."/>
        </authorList>
    </citation>
    <scope>NUCLEOTIDE SEQUENCE [LARGE SCALE GENOMIC DNA]</scope>
    <source>
        <strain evidence="6 7">DSM 22440</strain>
    </source>
</reference>
<dbReference type="HAMAP" id="MF_00745">
    <property type="entry name" value="SprT_like"/>
    <property type="match status" value="1"/>
</dbReference>
<dbReference type="GO" id="GO:0008270">
    <property type="term" value="F:zinc ion binding"/>
    <property type="evidence" value="ECO:0007669"/>
    <property type="project" value="UniProtKB-UniRule"/>
</dbReference>
<sequence length="157" mass="18580">MINEDELQRWVEVISVRTFKRPFRHKAYFNSRLRTTGGRYLLATHAIEINPKYVIELGEKELIGIIKHELCHYHLHLEGKGYRHGDQDFKKLMQATASPRHCQTLPSARQGSRKRKSTKRYLYSCSVCGVQYKRKKRMDPKRYRCGKCQGEIKQINL</sequence>
<evidence type="ECO:0000313" key="7">
    <source>
        <dbReference type="Proteomes" id="UP000247922"/>
    </source>
</evidence>
<feature type="binding site" evidence="4">
    <location>
        <position position="68"/>
    </location>
    <ligand>
        <name>Zn(2+)</name>
        <dbReference type="ChEBI" id="CHEBI:29105"/>
    </ligand>
</feature>
<dbReference type="SMART" id="SM00731">
    <property type="entry name" value="SprT"/>
    <property type="match status" value="1"/>
</dbReference>
<dbReference type="InterPro" id="IPR006640">
    <property type="entry name" value="SprT-like_domain"/>
</dbReference>
<evidence type="ECO:0000313" key="6">
    <source>
        <dbReference type="EMBL" id="PXW89150.1"/>
    </source>
</evidence>
<evidence type="ECO:0000259" key="5">
    <source>
        <dbReference type="SMART" id="SM00731"/>
    </source>
</evidence>
<keyword evidence="7" id="KW-1185">Reference proteome</keyword>
<dbReference type="InterPro" id="IPR023524">
    <property type="entry name" value="Uncharacterised_SprT-like"/>
</dbReference>
<comment type="cofactor">
    <cofactor evidence="4">
        <name>Zn(2+)</name>
        <dbReference type="ChEBI" id="CHEBI:29105"/>
    </cofactor>
    <text evidence="4">Binds 1 zinc ion.</text>
</comment>
<protein>
    <recommendedName>
        <fullName evidence="4">Protein SprT-like</fullName>
    </recommendedName>
</protein>
<feature type="binding site" evidence="4">
    <location>
        <position position="72"/>
    </location>
    <ligand>
        <name>Zn(2+)</name>
        <dbReference type="ChEBI" id="CHEBI:29105"/>
    </ligand>
</feature>